<evidence type="ECO:0000313" key="2">
    <source>
        <dbReference type="EMBL" id="EMI24978.1"/>
    </source>
</evidence>
<name>M5S044_9BACT</name>
<sequence>MANAIDPTAANEIATERVDCLTAERGAGFQSKGTPIVQRSRTRSLFHGSGNRRRAD</sequence>
<dbReference type="Proteomes" id="UP000011996">
    <property type="component" value="Unassembled WGS sequence"/>
</dbReference>
<comment type="caution">
    <text evidence="2">The sequence shown here is derived from an EMBL/GenBank/DDBJ whole genome shotgun (WGS) entry which is preliminary data.</text>
</comment>
<organism evidence="2 3">
    <name type="scientific">Rhodopirellula europaea SH398</name>
    <dbReference type="NCBI Taxonomy" id="1263868"/>
    <lineage>
        <taxon>Bacteria</taxon>
        <taxon>Pseudomonadati</taxon>
        <taxon>Planctomycetota</taxon>
        <taxon>Planctomycetia</taxon>
        <taxon>Pirellulales</taxon>
        <taxon>Pirellulaceae</taxon>
        <taxon>Rhodopirellula</taxon>
    </lineage>
</organism>
<dbReference type="EMBL" id="ANOF01000144">
    <property type="protein sequence ID" value="EMI24978.1"/>
    <property type="molecule type" value="Genomic_DNA"/>
</dbReference>
<evidence type="ECO:0000313" key="3">
    <source>
        <dbReference type="Proteomes" id="UP000011996"/>
    </source>
</evidence>
<gene>
    <name evidence="2" type="ORF">RESH_04527</name>
</gene>
<protein>
    <submittedName>
        <fullName evidence="2">Uncharacterized protein</fullName>
    </submittedName>
</protein>
<feature type="compositionally biased region" description="Basic residues" evidence="1">
    <location>
        <begin position="40"/>
        <end position="56"/>
    </location>
</feature>
<reference evidence="2 3" key="1">
    <citation type="journal article" date="2013" name="Mar. Genomics">
        <title>Expression of sulfatases in Rhodopirellula baltica and the diversity of sulfatases in the genus Rhodopirellula.</title>
        <authorList>
            <person name="Wegner C.E."/>
            <person name="Richter-Heitmann T."/>
            <person name="Klindworth A."/>
            <person name="Klockow C."/>
            <person name="Richter M."/>
            <person name="Achstetter T."/>
            <person name="Glockner F.O."/>
            <person name="Harder J."/>
        </authorList>
    </citation>
    <scope>NUCLEOTIDE SEQUENCE [LARGE SCALE GENOMIC DNA]</scope>
    <source>
        <strain evidence="2 3">SH398</strain>
    </source>
</reference>
<dbReference type="STRING" id="1263868.RESH_04527"/>
<dbReference type="AlphaFoldDB" id="M5S044"/>
<evidence type="ECO:0000256" key="1">
    <source>
        <dbReference type="SAM" id="MobiDB-lite"/>
    </source>
</evidence>
<accession>M5S044</accession>
<feature type="region of interest" description="Disordered" evidence="1">
    <location>
        <begin position="31"/>
        <end position="56"/>
    </location>
</feature>
<proteinExistence type="predicted"/>